<proteinExistence type="predicted"/>
<gene>
    <name evidence="1" type="ORF">QNH24_16070</name>
</gene>
<sequence>MELTAEQQLAIIKDAGLLAINSLPPNFFRANGGHKDRMRELESLKFQLNGVVDPELTKLSSDVKESIELVVKFLRTNKEKFRKQALRQSDDVFAEIIKVSERIGGF</sequence>
<dbReference type="Proteomes" id="UP001178322">
    <property type="component" value="Chromosome"/>
</dbReference>
<evidence type="ECO:0000313" key="2">
    <source>
        <dbReference type="Proteomes" id="UP001178322"/>
    </source>
</evidence>
<dbReference type="AlphaFoldDB" id="A0AAX3WRT4"/>
<name>A0AAX3WRT4_9BACI</name>
<protein>
    <submittedName>
        <fullName evidence="1">Uncharacterized protein</fullName>
    </submittedName>
</protein>
<reference evidence="1" key="1">
    <citation type="submission" date="2023-05" db="EMBL/GenBank/DDBJ databases">
        <title>Comparative genomics of Bacillaceae isolates and their secondary metabolite potential.</title>
        <authorList>
            <person name="Song L."/>
            <person name="Nielsen L.J."/>
            <person name="Mohite O."/>
            <person name="Xu X."/>
            <person name="Weber T."/>
            <person name="Kovacs A.T."/>
        </authorList>
    </citation>
    <scope>NUCLEOTIDE SEQUENCE</scope>
    <source>
        <strain evidence="1">LY1</strain>
    </source>
</reference>
<accession>A0AAX3WRT4</accession>
<dbReference type="RefSeq" id="WP_283868565.1">
    <property type="nucleotide sequence ID" value="NZ_CP126101.1"/>
</dbReference>
<dbReference type="EMBL" id="CP126101">
    <property type="protein sequence ID" value="WHY49842.1"/>
    <property type="molecule type" value="Genomic_DNA"/>
</dbReference>
<organism evidence="1 2">
    <name type="scientific">Lysinibacillus pakistanensis</name>
    <dbReference type="NCBI Taxonomy" id="759811"/>
    <lineage>
        <taxon>Bacteria</taxon>
        <taxon>Bacillati</taxon>
        <taxon>Bacillota</taxon>
        <taxon>Bacilli</taxon>
        <taxon>Bacillales</taxon>
        <taxon>Bacillaceae</taxon>
        <taxon>Lysinibacillus</taxon>
    </lineage>
</organism>
<evidence type="ECO:0000313" key="1">
    <source>
        <dbReference type="EMBL" id="WHY49842.1"/>
    </source>
</evidence>